<dbReference type="Proteomes" id="UP001177003">
    <property type="component" value="Chromosome 6"/>
</dbReference>
<organism evidence="2 3">
    <name type="scientific">Lactuca saligna</name>
    <name type="common">Willowleaf lettuce</name>
    <dbReference type="NCBI Taxonomy" id="75948"/>
    <lineage>
        <taxon>Eukaryota</taxon>
        <taxon>Viridiplantae</taxon>
        <taxon>Streptophyta</taxon>
        <taxon>Embryophyta</taxon>
        <taxon>Tracheophyta</taxon>
        <taxon>Spermatophyta</taxon>
        <taxon>Magnoliopsida</taxon>
        <taxon>eudicotyledons</taxon>
        <taxon>Gunneridae</taxon>
        <taxon>Pentapetalae</taxon>
        <taxon>asterids</taxon>
        <taxon>campanulids</taxon>
        <taxon>Asterales</taxon>
        <taxon>Asteraceae</taxon>
        <taxon>Cichorioideae</taxon>
        <taxon>Cichorieae</taxon>
        <taxon>Lactucinae</taxon>
        <taxon>Lactuca</taxon>
    </lineage>
</organism>
<sequence>MTSISKLKRDGIGSPIELRIVWKWRHDVRRYETWFLGVDRFRLTKHDGQPYVLLILTDDRGSEVPINLWKECFTNPMKFNWSLITPPPAMTVVAVTNLKPSVSGDIVFQDKWCQMICPTCRDPIFKRGMQWYCSAHSKIEKPILTHKLHVTINDPTATMSAIISKTSFRKLLNSNSEHIVHVNIVVDRKTLPMVISQHMGKQRTMSIQMLKRSIDDNVRFIIIDIEIPVKSQQSAVPATPSQPPITRSAVEHSPPMSDTTRGHIARTLTFTINDEPAPSGDVKRTRKK</sequence>
<evidence type="ECO:0000256" key="1">
    <source>
        <dbReference type="SAM" id="MobiDB-lite"/>
    </source>
</evidence>
<dbReference type="SUPFAM" id="SSF50249">
    <property type="entry name" value="Nucleic acid-binding proteins"/>
    <property type="match status" value="1"/>
</dbReference>
<name>A0AA35ZDP0_LACSI</name>
<dbReference type="AlphaFoldDB" id="A0AA35ZDP0"/>
<gene>
    <name evidence="2" type="ORF">LSALG_LOCUS29594</name>
</gene>
<protein>
    <recommendedName>
        <fullName evidence="4">Replication factor A C-terminal domain-containing protein</fullName>
    </recommendedName>
</protein>
<feature type="region of interest" description="Disordered" evidence="1">
    <location>
        <begin position="233"/>
        <end position="261"/>
    </location>
</feature>
<dbReference type="PANTHER" id="PTHR48463:SF1">
    <property type="entry name" value="DUF223 DOMAIN-CONTAINING PROTEIN"/>
    <property type="match status" value="1"/>
</dbReference>
<keyword evidence="3" id="KW-1185">Reference proteome</keyword>
<proteinExistence type="predicted"/>
<dbReference type="PANTHER" id="PTHR48463">
    <property type="entry name" value="DUF223 DOMAIN-CONTAINING PROTEIN"/>
    <property type="match status" value="1"/>
</dbReference>
<dbReference type="Gene3D" id="2.40.50.140">
    <property type="entry name" value="Nucleic acid-binding proteins"/>
    <property type="match status" value="1"/>
</dbReference>
<evidence type="ECO:0000313" key="3">
    <source>
        <dbReference type="Proteomes" id="UP001177003"/>
    </source>
</evidence>
<dbReference type="InterPro" id="IPR012340">
    <property type="entry name" value="NA-bd_OB-fold"/>
</dbReference>
<evidence type="ECO:0000313" key="2">
    <source>
        <dbReference type="EMBL" id="CAI9290401.1"/>
    </source>
</evidence>
<dbReference type="EMBL" id="OX465082">
    <property type="protein sequence ID" value="CAI9290401.1"/>
    <property type="molecule type" value="Genomic_DNA"/>
</dbReference>
<accession>A0AA35ZDP0</accession>
<evidence type="ECO:0008006" key="4">
    <source>
        <dbReference type="Google" id="ProtNLM"/>
    </source>
</evidence>
<reference evidence="2" key="1">
    <citation type="submission" date="2023-04" db="EMBL/GenBank/DDBJ databases">
        <authorList>
            <person name="Vijverberg K."/>
            <person name="Xiong W."/>
            <person name="Schranz E."/>
        </authorList>
    </citation>
    <scope>NUCLEOTIDE SEQUENCE</scope>
</reference>